<dbReference type="Gene3D" id="2.60.120.600">
    <property type="entry name" value="Domain of unknown function DUF1214, C-terminal domain"/>
    <property type="match status" value="1"/>
</dbReference>
<feature type="domain" description="DUF1254" evidence="3">
    <location>
        <begin position="65"/>
        <end position="193"/>
    </location>
</feature>
<proteinExistence type="predicted"/>
<gene>
    <name evidence="4" type="ordered locus">RER_11980</name>
</gene>
<evidence type="ECO:0000256" key="1">
    <source>
        <dbReference type="SAM" id="MobiDB-lite"/>
    </source>
</evidence>
<sequence length="468" mass="51275">MMPRRQGSRKVDVEPTNYERAEMTDTSRTELAAQAYIYGFPLVFNLDQVHRYVHDGVGANPAAPFNTFSHARTLAGPADTFVTINNDTVYSMAQIDLSVGPVALHVPDTDGRYYVLQFVDAWTNNFAYVGHRATGTKSGDFLLVPPTWTGTPTAQTTVIRFPTTVASIVGRWACGGDDDLPAVHALQDATTLTVVDSARAPAGLPVPDSEVSQDLLFLEKLRIWSQAFPPAPRDRELQDSFSPIGVTEHGASPYVSLSADDAAALADGLTAGEKNLHEALTHGSSPEANGWKLTFHAFDYNLDYFEVGAIDDPQFKIADPRLRIIERAAAAKGGLWGNHPYEAAYIMTYVDDQGTQLNGNRTYTIRLDPTPPVSAFWSLTMYSVPDFFLVANPIDRYSIGDRTPGIVHDADGALTITISHEEPKDATAKANWLPCPRGDFRPVLRMYEPSPAVLDQSYVVPAITRSRE</sequence>
<evidence type="ECO:0008006" key="6">
    <source>
        <dbReference type="Google" id="ProtNLM"/>
    </source>
</evidence>
<feature type="compositionally biased region" description="Basic and acidic residues" evidence="1">
    <location>
        <begin position="9"/>
        <end position="25"/>
    </location>
</feature>
<dbReference type="SUPFAM" id="SSF160935">
    <property type="entry name" value="VPA0735-like"/>
    <property type="match status" value="1"/>
</dbReference>
<dbReference type="InterPro" id="IPR010621">
    <property type="entry name" value="DUF1214"/>
</dbReference>
<dbReference type="InterPro" id="IPR010679">
    <property type="entry name" value="DUF1254"/>
</dbReference>
<feature type="domain" description="DUF1214" evidence="2">
    <location>
        <begin position="342"/>
        <end position="450"/>
    </location>
</feature>
<accession>C0ZST3</accession>
<dbReference type="EMBL" id="AP008957">
    <property type="protein sequence ID" value="BAH31906.1"/>
    <property type="molecule type" value="Genomic_DNA"/>
</dbReference>
<dbReference type="Pfam" id="PF06863">
    <property type="entry name" value="DUF1254"/>
    <property type="match status" value="1"/>
</dbReference>
<organism evidence="4 5">
    <name type="scientific">Rhodococcus erythropolis (strain PR4 / NBRC 100887)</name>
    <dbReference type="NCBI Taxonomy" id="234621"/>
    <lineage>
        <taxon>Bacteria</taxon>
        <taxon>Bacillati</taxon>
        <taxon>Actinomycetota</taxon>
        <taxon>Actinomycetes</taxon>
        <taxon>Mycobacteriales</taxon>
        <taxon>Nocardiaceae</taxon>
        <taxon>Rhodococcus</taxon>
        <taxon>Rhodococcus erythropolis group</taxon>
    </lineage>
</organism>
<protein>
    <recommendedName>
        <fullName evidence="6">DUF1254 domain-containing protein</fullName>
    </recommendedName>
</protein>
<name>C0ZST3_RHOE4</name>
<evidence type="ECO:0000259" key="3">
    <source>
        <dbReference type="Pfam" id="PF06863"/>
    </source>
</evidence>
<dbReference type="eggNOG" id="COG5361">
    <property type="taxonomic scope" value="Bacteria"/>
</dbReference>
<dbReference type="Proteomes" id="UP000002204">
    <property type="component" value="Chromosome"/>
</dbReference>
<dbReference type="PANTHER" id="PTHR36509">
    <property type="entry name" value="BLL3101 PROTEIN"/>
    <property type="match status" value="1"/>
</dbReference>
<dbReference type="InterPro" id="IPR037049">
    <property type="entry name" value="DUF1214_C_sf"/>
</dbReference>
<reference evidence="4 5" key="2">
    <citation type="journal article" date="2006" name="Environ. Microbiol.">
        <title>Sequence analysis of three plasmids harboured in Rhodococcus erythropolis strain PR4.</title>
        <authorList>
            <person name="Sekine M."/>
            <person name="Tanikawa S."/>
            <person name="Omata S."/>
            <person name="Saito M."/>
            <person name="Fujisawa T."/>
            <person name="Tsukatani N."/>
            <person name="Tajima T."/>
            <person name="Sekigawa T."/>
            <person name="Kosugi H."/>
            <person name="Matsuo Y."/>
            <person name="Nishiko R."/>
            <person name="Imamura K."/>
            <person name="Ito M."/>
            <person name="Narita H."/>
            <person name="Tago S."/>
            <person name="Fujita N."/>
            <person name="Harayama S."/>
        </authorList>
    </citation>
    <scope>NUCLEOTIDE SEQUENCE [LARGE SCALE GENOMIC DNA]</scope>
    <source>
        <strain evidence="5">PR4 / NBRC 100887</strain>
    </source>
</reference>
<evidence type="ECO:0000313" key="4">
    <source>
        <dbReference type="EMBL" id="BAH31906.1"/>
    </source>
</evidence>
<dbReference type="Pfam" id="PF06742">
    <property type="entry name" value="DUF1214"/>
    <property type="match status" value="1"/>
</dbReference>
<dbReference type="Gene3D" id="2.60.40.1610">
    <property type="entry name" value="Domain of unknown function DUF1254"/>
    <property type="match status" value="1"/>
</dbReference>
<dbReference type="PANTHER" id="PTHR36509:SF2">
    <property type="entry name" value="BLL3101 PROTEIN"/>
    <property type="match status" value="1"/>
</dbReference>
<feature type="region of interest" description="Disordered" evidence="1">
    <location>
        <begin position="1"/>
        <end position="25"/>
    </location>
</feature>
<dbReference type="AlphaFoldDB" id="C0ZST3"/>
<dbReference type="InterPro" id="IPR037050">
    <property type="entry name" value="DUF1254_sf"/>
</dbReference>
<evidence type="ECO:0000259" key="2">
    <source>
        <dbReference type="Pfam" id="PF06742"/>
    </source>
</evidence>
<dbReference type="HOGENOM" id="CLU_027269_1_1_11"/>
<dbReference type="KEGG" id="rer:RER_11980"/>
<reference evidence="5" key="1">
    <citation type="submission" date="2005-03" db="EMBL/GenBank/DDBJ databases">
        <title>Comparison of the complete genome sequences of Rhodococcus erythropolis PR4 and Rhodococcus opacus B4.</title>
        <authorList>
            <person name="Takarada H."/>
            <person name="Sekine M."/>
            <person name="Hosoyama A."/>
            <person name="Yamada R."/>
            <person name="Fujisawa T."/>
            <person name="Omata S."/>
            <person name="Shimizu A."/>
            <person name="Tsukatani N."/>
            <person name="Tanikawa S."/>
            <person name="Fujita N."/>
            <person name="Harayama S."/>
        </authorList>
    </citation>
    <scope>NUCLEOTIDE SEQUENCE [LARGE SCALE GENOMIC DNA]</scope>
    <source>
        <strain evidence="5">PR4 / NBRC 100887</strain>
    </source>
</reference>
<evidence type="ECO:0000313" key="5">
    <source>
        <dbReference type="Proteomes" id="UP000002204"/>
    </source>
</evidence>